<evidence type="ECO:0000313" key="1">
    <source>
        <dbReference type="EMBL" id="MEE2025649.1"/>
    </source>
</evidence>
<sequence>MKKDVFSMLPALWLLPAVGLAAAPVLASEFYLSEAVHGGVGLIQTPTARMQTDGSFRFNYTDNEEYRFWSASLQLFPWMESTIRYTDVRTILYSPVPGFSGNQTYKDKGIDAKFRLLKEDYWWPELSVGFRDFGGTGLFESEFVAASKRFGPFDLHLGMGWGYLGTAGNTRNPFCDVRESFCQRPRGFSGQGGKIDYQRFFKGPASLYGGIEYQTPWQPLRLKLEYEGNDYSRDRAGEMRQDSRWNIGAVYRWKDLDLTANYQRGNTFGFGFSYGLNFHSIRQMKIDPPLRQVPESQHITMDTIDRMQFSAMLQREAGFVVTEITLAEDVITVAGYQLQYNDQLVATERVARVLAAELPRSIAEYRIVEIEGPHPMVETRVNAADFIAAVTHQSLRVDVPSTFTRLDPVASGAYTDNRRASSINYGLETFWLQSFGSPEVFFMYQGGVMASAGYSFTPRLSLQSTAKVTLLENFDKFNFKVDAQESTVPRVRTYVREYVTRSKVTMENLYLGWQANPASNWYMQAYSGYLESMYGGVGGEVLFRPVDSNLAVGFDINWVKQRSFENDFDFRDYSVVTGHANIYWQPDFFDDVLLTFNIGRFLAGDDGVKVDFSRRFQSGIVVGAHAAITNMSSADYGEGSFTKGFYVSIPFDLFSLRSARGKGMIPWVPIARDGGQPLNRPVNLIDITERRSRFGG</sequence>
<dbReference type="RefSeq" id="WP_330088962.1">
    <property type="nucleotide sequence ID" value="NZ_JAUGZK010000015.1"/>
</dbReference>
<accession>A0ABU7JIY0</accession>
<organism evidence="1 2">
    <name type="scientific">Alkalimonas mucilaginosa</name>
    <dbReference type="NCBI Taxonomy" id="3057676"/>
    <lineage>
        <taxon>Bacteria</taxon>
        <taxon>Pseudomonadati</taxon>
        <taxon>Pseudomonadota</taxon>
        <taxon>Gammaproteobacteria</taxon>
        <taxon>Alkalimonas</taxon>
    </lineage>
</organism>
<proteinExistence type="predicted"/>
<dbReference type="InterPro" id="IPR010344">
    <property type="entry name" value="YbjH"/>
</dbReference>
<reference evidence="1 2" key="1">
    <citation type="submission" date="2023-06" db="EMBL/GenBank/DDBJ databases">
        <title>Alkalimonas sp., MEB004 an alkaliphilic bacterium isolated from Lonar Lake, India.</title>
        <authorList>
            <person name="Joshi A."/>
            <person name="Thite S."/>
        </authorList>
    </citation>
    <scope>NUCLEOTIDE SEQUENCE [LARGE SCALE GENOMIC DNA]</scope>
    <source>
        <strain evidence="1 2">MEB004</strain>
    </source>
</reference>
<dbReference type="Pfam" id="PF06082">
    <property type="entry name" value="YjbH"/>
    <property type="match status" value="1"/>
</dbReference>
<protein>
    <submittedName>
        <fullName evidence="1">YjbH domain-containing protein</fullName>
    </submittedName>
</protein>
<dbReference type="Proteomes" id="UP001339167">
    <property type="component" value="Unassembled WGS sequence"/>
</dbReference>
<keyword evidence="2" id="KW-1185">Reference proteome</keyword>
<dbReference type="EMBL" id="JAUGZK010000015">
    <property type="protein sequence ID" value="MEE2025649.1"/>
    <property type="molecule type" value="Genomic_DNA"/>
</dbReference>
<dbReference type="SUPFAM" id="SSF56935">
    <property type="entry name" value="Porins"/>
    <property type="match status" value="1"/>
</dbReference>
<name>A0ABU7JIY0_9GAMM</name>
<evidence type="ECO:0000313" key="2">
    <source>
        <dbReference type="Proteomes" id="UP001339167"/>
    </source>
</evidence>
<comment type="caution">
    <text evidence="1">The sequence shown here is derived from an EMBL/GenBank/DDBJ whole genome shotgun (WGS) entry which is preliminary data.</text>
</comment>
<gene>
    <name evidence="1" type="ORF">QWF21_15535</name>
</gene>